<proteinExistence type="predicted"/>
<name>A0ABW8I6B5_9BACI</name>
<evidence type="ECO:0000313" key="2">
    <source>
        <dbReference type="Proteomes" id="UP001619911"/>
    </source>
</evidence>
<reference evidence="1 2" key="1">
    <citation type="submission" date="2023-07" db="EMBL/GenBank/DDBJ databases">
        <title>Bacillus lucianemedeirus sp. nov, a new species isolated from an immunobiological production facility.</title>
        <authorList>
            <person name="Costa L.V."/>
            <person name="Miranda R.V.S.L."/>
            <person name="Brandao M.L.L."/>
            <person name="Reis C.M.F."/>
            <person name="Frazao A.M."/>
            <person name="Cruz F.V."/>
            <person name="Baio P.V.P."/>
            <person name="Veras J.F.C."/>
            <person name="Ramos J.N."/>
            <person name="Vieira V."/>
        </authorList>
    </citation>
    <scope>NUCLEOTIDE SEQUENCE [LARGE SCALE GENOMIC DNA]</scope>
    <source>
        <strain evidence="1 2">B190/17</strain>
    </source>
</reference>
<dbReference type="EMBL" id="JAUIYO010000002">
    <property type="protein sequence ID" value="MFK2824754.1"/>
    <property type="molecule type" value="Genomic_DNA"/>
</dbReference>
<keyword evidence="2" id="KW-1185">Reference proteome</keyword>
<evidence type="ECO:0000313" key="1">
    <source>
        <dbReference type="EMBL" id="MFK2824754.1"/>
    </source>
</evidence>
<organism evidence="1 2">
    <name type="scientific">Bacillus lumedeiriae</name>
    <dbReference type="NCBI Taxonomy" id="3058829"/>
    <lineage>
        <taxon>Bacteria</taxon>
        <taxon>Bacillati</taxon>
        <taxon>Bacillota</taxon>
        <taxon>Bacilli</taxon>
        <taxon>Bacillales</taxon>
        <taxon>Bacillaceae</taxon>
        <taxon>Bacillus</taxon>
    </lineage>
</organism>
<gene>
    <name evidence="1" type="ORF">QYG89_03545</name>
</gene>
<dbReference type="Proteomes" id="UP001619911">
    <property type="component" value="Unassembled WGS sequence"/>
</dbReference>
<dbReference type="RefSeq" id="WP_404314651.1">
    <property type="nucleotide sequence ID" value="NZ_JAUIYO010000002.1"/>
</dbReference>
<evidence type="ECO:0008006" key="3">
    <source>
        <dbReference type="Google" id="ProtNLM"/>
    </source>
</evidence>
<comment type="caution">
    <text evidence="1">The sequence shown here is derived from an EMBL/GenBank/DDBJ whole genome shotgun (WGS) entry which is preliminary data.</text>
</comment>
<sequence length="113" mass="13107">MNINQMMDQTKKTFSQAVAYVKEKTFELTGTPAASVSELAAFIPTHHDTRKATKTFLGMNFTLYELETMGIRYYLEMKGPRILQLDANTMDHNIVSYRSYRDQHTLHTPIRFP</sequence>
<accession>A0ABW8I6B5</accession>
<protein>
    <recommendedName>
        <fullName evidence="3">Transposase</fullName>
    </recommendedName>
</protein>